<dbReference type="STRING" id="679936.Sulac_1452"/>
<organism evidence="1 2">
    <name type="scientific">Sulfobacillus acidophilus (strain ATCC 700253 / DSM 10332 / NAL)</name>
    <dbReference type="NCBI Taxonomy" id="679936"/>
    <lineage>
        <taxon>Bacteria</taxon>
        <taxon>Bacillati</taxon>
        <taxon>Bacillota</taxon>
        <taxon>Clostridia</taxon>
        <taxon>Eubacteriales</taxon>
        <taxon>Clostridiales Family XVII. Incertae Sedis</taxon>
        <taxon>Sulfobacillus</taxon>
    </lineage>
</organism>
<evidence type="ECO:0000313" key="2">
    <source>
        <dbReference type="Proteomes" id="UP000005439"/>
    </source>
</evidence>
<dbReference type="AlphaFoldDB" id="G8TX41"/>
<protein>
    <submittedName>
        <fullName evidence="1">Stage II sporulation protein R</fullName>
    </submittedName>
</protein>
<dbReference type="PATRIC" id="fig|679936.5.peg.1517"/>
<gene>
    <name evidence="1" type="ordered locus">Sulac_1452</name>
</gene>
<evidence type="ECO:0000313" key="1">
    <source>
        <dbReference type="EMBL" id="AEW04949.1"/>
    </source>
</evidence>
<accession>G8TX41</accession>
<sequence length="219" mass="23969">MNRLNHWGRRELAGLLMACGLAMGSTLGGAPAARAAPIPTPSVIRFRVIANSDNPRDQALKLLVRDAVLRVLEPRLASVHSEKVAAERIRSLTGVLDQVANGVLKSYHAPYRARVQWTRTLFPTKAYGTWVLPAGQYQALLIELGRAEGHNWWCVLFPSLCFIDMGNALAVSEPVAPVSTSLSPEATGGQGPKAVSPRHLRVSWRAPRFLTTFWAILCQ</sequence>
<name>G8TX41_SULAD</name>
<dbReference type="InterPro" id="IPR006311">
    <property type="entry name" value="TAT_signal"/>
</dbReference>
<dbReference type="EMBL" id="CP003179">
    <property type="protein sequence ID" value="AEW04949.1"/>
    <property type="molecule type" value="Genomic_DNA"/>
</dbReference>
<dbReference type="InterPro" id="IPR014202">
    <property type="entry name" value="Spore_II_R"/>
</dbReference>
<reference evidence="2" key="1">
    <citation type="submission" date="2011-12" db="EMBL/GenBank/DDBJ databases">
        <title>The complete genome of chromosome of Sulfobacillus acidophilus DSM 10332.</title>
        <authorList>
            <person name="Lucas S."/>
            <person name="Han J."/>
            <person name="Lapidus A."/>
            <person name="Bruce D."/>
            <person name="Goodwin L."/>
            <person name="Pitluck S."/>
            <person name="Peters L."/>
            <person name="Kyrpides N."/>
            <person name="Mavromatis K."/>
            <person name="Ivanova N."/>
            <person name="Mikhailova N."/>
            <person name="Chertkov O."/>
            <person name="Saunders E."/>
            <person name="Detter J.C."/>
            <person name="Tapia R."/>
            <person name="Han C."/>
            <person name="Land M."/>
            <person name="Hauser L."/>
            <person name="Markowitz V."/>
            <person name="Cheng J.-F."/>
            <person name="Hugenholtz P."/>
            <person name="Woyke T."/>
            <person name="Wu D."/>
            <person name="Pukall R."/>
            <person name="Gehrich-Schroeter G."/>
            <person name="Schneider S."/>
            <person name="Klenk H.-P."/>
            <person name="Eisen J.A."/>
        </authorList>
    </citation>
    <scope>NUCLEOTIDE SEQUENCE [LARGE SCALE GENOMIC DNA]</scope>
    <source>
        <strain evidence="2">ATCC 700253 / DSM 10332 / NAL</strain>
    </source>
</reference>
<dbReference type="Pfam" id="PF09551">
    <property type="entry name" value="Spore_II_R"/>
    <property type="match status" value="1"/>
</dbReference>
<dbReference type="PROSITE" id="PS51318">
    <property type="entry name" value="TAT"/>
    <property type="match status" value="1"/>
</dbReference>
<keyword evidence="2" id="KW-1185">Reference proteome</keyword>
<dbReference type="Proteomes" id="UP000005439">
    <property type="component" value="Chromosome"/>
</dbReference>
<dbReference type="HOGENOM" id="CLU_1260913_0_0_9"/>
<dbReference type="KEGG" id="sap:Sulac_1452"/>
<reference evidence="1 2" key="2">
    <citation type="journal article" date="2012" name="Stand. Genomic Sci.">
        <title>Complete genome sequence of the moderately thermophilic mineral-sulfide-oxidizing firmicute Sulfobacillus acidophilus type strain (NAL(T)).</title>
        <authorList>
            <person name="Anderson I."/>
            <person name="Chertkov O."/>
            <person name="Chen A."/>
            <person name="Saunders E."/>
            <person name="Lapidus A."/>
            <person name="Nolan M."/>
            <person name="Lucas S."/>
            <person name="Hammon N."/>
            <person name="Deshpande S."/>
            <person name="Cheng J.F."/>
            <person name="Han C."/>
            <person name="Tapia R."/>
            <person name="Goodwin L.A."/>
            <person name="Pitluck S."/>
            <person name="Liolios K."/>
            <person name="Pagani I."/>
            <person name="Ivanova N."/>
            <person name="Mikhailova N."/>
            <person name="Pati A."/>
            <person name="Palaniappan K."/>
            <person name="Land M."/>
            <person name="Pan C."/>
            <person name="Rohde M."/>
            <person name="Pukall R."/>
            <person name="Goker M."/>
            <person name="Detter J.C."/>
            <person name="Woyke T."/>
            <person name="Bristow J."/>
            <person name="Eisen J.A."/>
            <person name="Markowitz V."/>
            <person name="Hugenholtz P."/>
            <person name="Kyrpides N.C."/>
            <person name="Klenk H.P."/>
            <person name="Mavromatis K."/>
        </authorList>
    </citation>
    <scope>NUCLEOTIDE SEQUENCE [LARGE SCALE GENOMIC DNA]</scope>
    <source>
        <strain evidence="2">ATCC 700253 / DSM 10332 / NAL</strain>
    </source>
</reference>
<proteinExistence type="predicted"/>